<protein>
    <recommendedName>
        <fullName evidence="3">Ribbon-helix-helix protein CopG domain-containing protein</fullName>
    </recommendedName>
</protein>
<dbReference type="SUPFAM" id="SSF47598">
    <property type="entry name" value="Ribbon-helix-helix"/>
    <property type="match status" value="1"/>
</dbReference>
<organism evidence="1 2">
    <name type="scientific">Giesbergeria sinuosa</name>
    <dbReference type="NCBI Taxonomy" id="80883"/>
    <lineage>
        <taxon>Bacteria</taxon>
        <taxon>Pseudomonadati</taxon>
        <taxon>Pseudomonadota</taxon>
        <taxon>Betaproteobacteria</taxon>
        <taxon>Burkholderiales</taxon>
        <taxon>Comamonadaceae</taxon>
        <taxon>Giesbergeria</taxon>
    </lineage>
</organism>
<comment type="caution">
    <text evidence="1">The sequence shown here is derived from an EMBL/GenBank/DDBJ whole genome shotgun (WGS) entry which is preliminary data.</text>
</comment>
<dbReference type="Proteomes" id="UP001596001">
    <property type="component" value="Unassembled WGS sequence"/>
</dbReference>
<sequence>MVEQDKRRAKASSETTKTVTVSVRLDPKLKYLAELAARKHRRTLSSYIDWAVESSLERVFLHEGDRYDDKTSVADEARRLWDVDEAERFVKLAITYPELMNLEEQERWKMLADTDLLGPAKHRDLNGVVVWNQPVLEDVVYPTVRQHWRSLVAAHEEGVDAQRAWVQETLQKVKAGKIYSDYPRKALTKTHACGQVNDDDIPF</sequence>
<evidence type="ECO:0000313" key="1">
    <source>
        <dbReference type="EMBL" id="MFC4788337.1"/>
    </source>
</evidence>
<evidence type="ECO:0008006" key="3">
    <source>
        <dbReference type="Google" id="ProtNLM"/>
    </source>
</evidence>
<proteinExistence type="predicted"/>
<dbReference type="EMBL" id="JBHSHJ010000003">
    <property type="protein sequence ID" value="MFC4788337.1"/>
    <property type="molecule type" value="Genomic_DNA"/>
</dbReference>
<dbReference type="RefSeq" id="WP_382430669.1">
    <property type="nucleotide sequence ID" value="NZ_JBHSHJ010000003.1"/>
</dbReference>
<accession>A0ABV9QF73</accession>
<keyword evidence="2" id="KW-1185">Reference proteome</keyword>
<name>A0ABV9QF73_9BURK</name>
<evidence type="ECO:0000313" key="2">
    <source>
        <dbReference type="Proteomes" id="UP001596001"/>
    </source>
</evidence>
<dbReference type="InterPro" id="IPR010985">
    <property type="entry name" value="Ribbon_hlx_hlx"/>
</dbReference>
<gene>
    <name evidence="1" type="ORF">ACFO6X_04985</name>
</gene>
<reference evidence="2" key="1">
    <citation type="journal article" date="2019" name="Int. J. Syst. Evol. Microbiol.">
        <title>The Global Catalogue of Microorganisms (GCM) 10K type strain sequencing project: providing services to taxonomists for standard genome sequencing and annotation.</title>
        <authorList>
            <consortium name="The Broad Institute Genomics Platform"/>
            <consortium name="The Broad Institute Genome Sequencing Center for Infectious Disease"/>
            <person name="Wu L."/>
            <person name="Ma J."/>
        </authorList>
    </citation>
    <scope>NUCLEOTIDE SEQUENCE [LARGE SCALE GENOMIC DNA]</scope>
    <source>
        <strain evidence="2">CCUG 49452</strain>
    </source>
</reference>